<evidence type="ECO:0000313" key="1">
    <source>
        <dbReference type="EMBL" id="GAH14281.1"/>
    </source>
</evidence>
<proteinExistence type="predicted"/>
<reference evidence="1" key="1">
    <citation type="journal article" date="2014" name="Front. Microbiol.">
        <title>High frequency of phylogenetically diverse reductive dehalogenase-homologous genes in deep subseafloor sedimentary metagenomes.</title>
        <authorList>
            <person name="Kawai M."/>
            <person name="Futagami T."/>
            <person name="Toyoda A."/>
            <person name="Takaki Y."/>
            <person name="Nishi S."/>
            <person name="Hori S."/>
            <person name="Arai W."/>
            <person name="Tsubouchi T."/>
            <person name="Morono Y."/>
            <person name="Uchiyama I."/>
            <person name="Ito T."/>
            <person name="Fujiyama A."/>
            <person name="Inagaki F."/>
            <person name="Takami H."/>
        </authorList>
    </citation>
    <scope>NUCLEOTIDE SEQUENCE</scope>
    <source>
        <strain evidence="1">Expedition CK06-06</strain>
    </source>
</reference>
<feature type="non-terminal residue" evidence="1">
    <location>
        <position position="1"/>
    </location>
</feature>
<name>X1D0D8_9ZZZZ</name>
<evidence type="ECO:0008006" key="2">
    <source>
        <dbReference type="Google" id="ProtNLM"/>
    </source>
</evidence>
<gene>
    <name evidence="1" type="ORF">S01H4_61843</name>
</gene>
<feature type="non-terminal residue" evidence="1">
    <location>
        <position position="165"/>
    </location>
</feature>
<protein>
    <recommendedName>
        <fullName evidence="2">Bacterial Ig-like domain-containing protein</fullName>
    </recommendedName>
</protein>
<comment type="caution">
    <text evidence="1">The sequence shown here is derived from an EMBL/GenBank/DDBJ whole genome shotgun (WGS) entry which is preliminary data.</text>
</comment>
<organism evidence="1">
    <name type="scientific">marine sediment metagenome</name>
    <dbReference type="NCBI Taxonomy" id="412755"/>
    <lineage>
        <taxon>unclassified sequences</taxon>
        <taxon>metagenomes</taxon>
        <taxon>ecological metagenomes</taxon>
    </lineage>
</organism>
<sequence length="165" mass="18148">NPDAWSNLGSGTVTIKFYINDSFGKIGFDEVSIRKDIDMPEITINSPTNNTAFRLSPFINLTINEPNLDKVWYTLDGGITNYTITGLTGTLNQTAWDALSEGDFNVELFANDTMGNINNLITLHLSKDITGPTITIIRPIDDKKFGRDAPVFELNITDENGVGST</sequence>
<dbReference type="AlphaFoldDB" id="X1D0D8"/>
<accession>X1D0D8</accession>
<dbReference type="EMBL" id="BART01036766">
    <property type="protein sequence ID" value="GAH14281.1"/>
    <property type="molecule type" value="Genomic_DNA"/>
</dbReference>